<proteinExistence type="predicted"/>
<dbReference type="EMBL" id="BAABLX010000004">
    <property type="protein sequence ID" value="GAA4932489.1"/>
    <property type="molecule type" value="Genomic_DNA"/>
</dbReference>
<dbReference type="GO" id="GO:0030497">
    <property type="term" value="P:fatty acid elongation"/>
    <property type="evidence" value="ECO:0007669"/>
    <property type="project" value="TreeGrafter"/>
</dbReference>
<evidence type="ECO:0000313" key="4">
    <source>
        <dbReference type="Proteomes" id="UP001409585"/>
    </source>
</evidence>
<evidence type="ECO:0000313" key="3">
    <source>
        <dbReference type="EMBL" id="GAA4932489.1"/>
    </source>
</evidence>
<evidence type="ECO:0000256" key="1">
    <source>
        <dbReference type="ARBA" id="ARBA00022857"/>
    </source>
</evidence>
<dbReference type="AlphaFoldDB" id="A0AAV3TXL8"/>
<dbReference type="SUPFAM" id="SSF51735">
    <property type="entry name" value="NAD(P)-binding Rossmann-fold domains"/>
    <property type="match status" value="1"/>
</dbReference>
<dbReference type="Pfam" id="PF00106">
    <property type="entry name" value="adh_short"/>
    <property type="match status" value="1"/>
</dbReference>
<dbReference type="PIRSF" id="PIRSF000126">
    <property type="entry name" value="11-beta-HSD1"/>
    <property type="match status" value="1"/>
</dbReference>
<dbReference type="InterPro" id="IPR002347">
    <property type="entry name" value="SDR_fam"/>
</dbReference>
<dbReference type="PRINTS" id="PR00081">
    <property type="entry name" value="GDHRDH"/>
</dbReference>
<keyword evidence="1" id="KW-0521">NADP</keyword>
<name>A0AAV3TXL8_9ALTE</name>
<organism evidence="3 4">
    <name type="scientific">Halioxenophilus aromaticivorans</name>
    <dbReference type="NCBI Taxonomy" id="1306992"/>
    <lineage>
        <taxon>Bacteria</taxon>
        <taxon>Pseudomonadati</taxon>
        <taxon>Pseudomonadota</taxon>
        <taxon>Gammaproteobacteria</taxon>
        <taxon>Alteromonadales</taxon>
        <taxon>Alteromonadaceae</taxon>
        <taxon>Halioxenophilus</taxon>
    </lineage>
</organism>
<dbReference type="Proteomes" id="UP001409585">
    <property type="component" value="Unassembled WGS sequence"/>
</dbReference>
<dbReference type="PANTHER" id="PTHR43086">
    <property type="entry name" value="VERY-LONG-CHAIN 3-OXOOACYL-COA REDUCTASE"/>
    <property type="match status" value="1"/>
</dbReference>
<dbReference type="Gene3D" id="3.40.50.720">
    <property type="entry name" value="NAD(P)-binding Rossmann-like Domain"/>
    <property type="match status" value="1"/>
</dbReference>
<evidence type="ECO:0000256" key="2">
    <source>
        <dbReference type="ARBA" id="ARBA00023002"/>
    </source>
</evidence>
<accession>A0AAV3TXL8</accession>
<protein>
    <submittedName>
        <fullName evidence="3">SDR family oxidoreductase</fullName>
    </submittedName>
</protein>
<dbReference type="PANTHER" id="PTHR43086:SF2">
    <property type="entry name" value="HYDROXYSTEROID DEHYDROGENASE-LIKE PROTEIN 1"/>
    <property type="match status" value="1"/>
</dbReference>
<dbReference type="RefSeq" id="WP_345416908.1">
    <property type="nucleotide sequence ID" value="NZ_AP031496.1"/>
</dbReference>
<sequence length="262" mass="27585">MSKSDLFSRYGPWALVTGASSGIGEAFAKTLAGQGFNLILVARRQQMLSLLASQLQSQFAVDVEVVVADLGQAAGIEVLLNACGNKDLGLVICNAGFSMKGEYTSHSAQDLTAMVDLNCHAPLAISHALIDQLAQRNQAGLVFTSSVEALIGCPFSAVYSASKAFVRNLGEALWAEYKPRGVDVLTLCPGATDTEGLAKSGVDKATLANLMPAMEVAEATLGQLGQGPVYIASPHYQQLFEKLTTMPRAEALMAMANTMKPA</sequence>
<keyword evidence="2" id="KW-0560">Oxidoreductase</keyword>
<dbReference type="GO" id="GO:0016491">
    <property type="term" value="F:oxidoreductase activity"/>
    <property type="evidence" value="ECO:0007669"/>
    <property type="project" value="UniProtKB-KW"/>
</dbReference>
<gene>
    <name evidence="3" type="ORF">GCM10025791_06290</name>
</gene>
<reference evidence="4" key="1">
    <citation type="journal article" date="2019" name="Int. J. Syst. Evol. Microbiol.">
        <title>The Global Catalogue of Microorganisms (GCM) 10K type strain sequencing project: providing services to taxonomists for standard genome sequencing and annotation.</title>
        <authorList>
            <consortium name="The Broad Institute Genomics Platform"/>
            <consortium name="The Broad Institute Genome Sequencing Center for Infectious Disease"/>
            <person name="Wu L."/>
            <person name="Ma J."/>
        </authorList>
    </citation>
    <scope>NUCLEOTIDE SEQUENCE [LARGE SCALE GENOMIC DNA]</scope>
    <source>
        <strain evidence="4">JCM 19134</strain>
    </source>
</reference>
<dbReference type="InterPro" id="IPR036291">
    <property type="entry name" value="NAD(P)-bd_dom_sf"/>
</dbReference>
<comment type="caution">
    <text evidence="3">The sequence shown here is derived from an EMBL/GenBank/DDBJ whole genome shotgun (WGS) entry which is preliminary data.</text>
</comment>
<keyword evidence="4" id="KW-1185">Reference proteome</keyword>